<feature type="compositionally biased region" description="Low complexity" evidence="1">
    <location>
        <begin position="316"/>
        <end position="343"/>
    </location>
</feature>
<feature type="transmembrane region" description="Helical" evidence="2">
    <location>
        <begin position="910"/>
        <end position="930"/>
    </location>
</feature>
<evidence type="ECO:0000256" key="2">
    <source>
        <dbReference type="SAM" id="Phobius"/>
    </source>
</evidence>
<gene>
    <name evidence="3" type="ORF">PV04_02857</name>
</gene>
<feature type="region of interest" description="Disordered" evidence="1">
    <location>
        <begin position="372"/>
        <end position="397"/>
    </location>
</feature>
<name>A0A0D2CZG4_9EURO</name>
<feature type="region of interest" description="Disordered" evidence="1">
    <location>
        <begin position="308"/>
        <end position="343"/>
    </location>
</feature>
<proteinExistence type="predicted"/>
<dbReference type="AlphaFoldDB" id="A0A0D2CZG4"/>
<keyword evidence="2" id="KW-0812">Transmembrane</keyword>
<dbReference type="EMBL" id="KN846957">
    <property type="protein sequence ID" value="KIW70601.1"/>
    <property type="molecule type" value="Genomic_DNA"/>
</dbReference>
<keyword evidence="4" id="KW-1185">Reference proteome</keyword>
<organism evidence="3 4">
    <name type="scientific">Phialophora macrospora</name>
    <dbReference type="NCBI Taxonomy" id="1851006"/>
    <lineage>
        <taxon>Eukaryota</taxon>
        <taxon>Fungi</taxon>
        <taxon>Dikarya</taxon>
        <taxon>Ascomycota</taxon>
        <taxon>Pezizomycotina</taxon>
        <taxon>Eurotiomycetes</taxon>
        <taxon>Chaetothyriomycetidae</taxon>
        <taxon>Chaetothyriales</taxon>
        <taxon>Herpotrichiellaceae</taxon>
        <taxon>Phialophora</taxon>
    </lineage>
</organism>
<feature type="compositionally biased region" description="Basic residues" evidence="1">
    <location>
        <begin position="544"/>
        <end position="559"/>
    </location>
</feature>
<feature type="compositionally biased region" description="Polar residues" evidence="1">
    <location>
        <begin position="165"/>
        <end position="177"/>
    </location>
</feature>
<dbReference type="Proteomes" id="UP000054266">
    <property type="component" value="Unassembled WGS sequence"/>
</dbReference>
<sequence length="998" mass="109281">MSWKLAELRWRHDIGLNERRGKRDEESGQNGGMGSLRGVGLIRMKHVRSHSAPWCRVVEESILSEPSVCNAIRPDPWSLALSPGLSETSTIPLLKKTQSRTDTIADHRCATPLGDQHEKKSELSLSHLQTPLQPNSFLGKHNLCSHFDGVQRTVLPQEDCLASPKVTTPSSASSGKSGDNLVKEHLKTPQRPLSAGFQSTSDGPSPFEFQFARTPSFGLHFCQSSRLNSQEDNAHTLNPGHPGLWTRAQSLSPSVRRTSLESRHHSDSALLQKVSMDVSTCYSSPDRRATRPLFPDLPSAYARIQGRRAVSLQPASSSRSRTRFPLSPSSSSSDEELLGPSSLGSDGIRLKNLRCRKVRSAQIVLHEADHHPESSAIFETSDENTEPKRKKGRASTTLEEIVSQDADASRSESALLNDRVDFGRPEDQRPVVQYRQARAAEADPFHAGSSRPSDIDSAIKHYQLYEQRGEPIAVPAHRNDGLKEEDECWEEGPESSRRGFFTPSKLRFRLRKRQTVDTRTSILSGRTPVSPWDPLSNSTQSKPSRPRPHLHHNDHRTHAHSPLSPDRRGHRGYSAENKQTNTTTPRSGAASKQTKDTDGHRCRPDSKRTPLASPPNHSTLTSRPLNRITTSYANSRSLPRPSSGLLISHDLVSSPLLPKILDNSCAPRLVSPSTMNSTETAPREVAGDPTFELSYLGADAINGGGERYRSSGATSPHRKGATCNAGDPIERPIEAVQSATTFETLIPRLNADSYTSHNVIHPSMTQDEVLMARYLYEGGYTLNDRDLSRFLRDSRRLRHGLETAQGFIDNHSGLAHRAFGTIGSSLANISSNSSTLNRVHVTHASNSGSHYSDDDDYEEQARIGSQPARRVLLGNGSSTSEYSSLENVRAVLVCNEVPISADERVVQRTAGTLLLAFGVVAYVPGGWVLIHSLGEGGPLATTAMAEVTRVLVGTEEGVVCCVHPTDAAMARAIERGVLVLVVVAAFSWLAVAAWAATW</sequence>
<keyword evidence="2" id="KW-1133">Transmembrane helix</keyword>
<reference evidence="3 4" key="1">
    <citation type="submission" date="2015-01" db="EMBL/GenBank/DDBJ databases">
        <title>The Genome Sequence of Capronia semiimmersa CBS27337.</title>
        <authorList>
            <consortium name="The Broad Institute Genomics Platform"/>
            <person name="Cuomo C."/>
            <person name="de Hoog S."/>
            <person name="Gorbushina A."/>
            <person name="Stielow B."/>
            <person name="Teixiera M."/>
            <person name="Abouelleil A."/>
            <person name="Chapman S.B."/>
            <person name="Priest M."/>
            <person name="Young S.K."/>
            <person name="Wortman J."/>
            <person name="Nusbaum C."/>
            <person name="Birren B."/>
        </authorList>
    </citation>
    <scope>NUCLEOTIDE SEQUENCE [LARGE SCALE GENOMIC DNA]</scope>
    <source>
        <strain evidence="3 4">CBS 27337</strain>
    </source>
</reference>
<accession>A0A0D2CZG4</accession>
<evidence type="ECO:0000256" key="1">
    <source>
        <dbReference type="SAM" id="MobiDB-lite"/>
    </source>
</evidence>
<feature type="transmembrane region" description="Helical" evidence="2">
    <location>
        <begin position="977"/>
        <end position="996"/>
    </location>
</feature>
<keyword evidence="2" id="KW-0472">Membrane</keyword>
<feature type="compositionally biased region" description="Polar residues" evidence="1">
    <location>
        <begin position="615"/>
        <end position="627"/>
    </location>
</feature>
<evidence type="ECO:0000313" key="3">
    <source>
        <dbReference type="EMBL" id="KIW70601.1"/>
    </source>
</evidence>
<feature type="region of interest" description="Disordered" evidence="1">
    <location>
        <begin position="708"/>
        <end position="727"/>
    </location>
</feature>
<feature type="region of interest" description="Disordered" evidence="1">
    <location>
        <begin position="162"/>
        <end position="181"/>
    </location>
</feature>
<evidence type="ECO:0000313" key="4">
    <source>
        <dbReference type="Proteomes" id="UP000054266"/>
    </source>
</evidence>
<protein>
    <submittedName>
        <fullName evidence="3">Uncharacterized protein</fullName>
    </submittedName>
</protein>
<dbReference type="HOGENOM" id="CLU_300154_0_0_1"/>
<feature type="compositionally biased region" description="Polar residues" evidence="1">
    <location>
        <begin position="576"/>
        <end position="592"/>
    </location>
</feature>
<feature type="region of interest" description="Disordered" evidence="1">
    <location>
        <begin position="512"/>
        <end position="627"/>
    </location>
</feature>
<feature type="compositionally biased region" description="Basic and acidic residues" evidence="1">
    <location>
        <begin position="593"/>
        <end position="608"/>
    </location>
</feature>